<dbReference type="EMBL" id="AYZB01000058">
    <property type="protein sequence ID" value="KRM21059.1"/>
    <property type="molecule type" value="Genomic_DNA"/>
</dbReference>
<dbReference type="AlphaFoldDB" id="A0AA89L4H2"/>
<accession>A0AA89L4H2</accession>
<dbReference type="Gene3D" id="3.40.1720.10">
    <property type="entry name" value="Streptococcus thermophilus LMG 18311 protein like"/>
    <property type="match status" value="1"/>
</dbReference>
<reference evidence="1 2" key="1">
    <citation type="journal article" date="2015" name="Genome Announc.">
        <title>Expanding the biotechnology potential of lactobacilli through comparative genomics of 213 strains and associated genera.</title>
        <authorList>
            <person name="Sun Z."/>
            <person name="Harris H.M."/>
            <person name="McCann A."/>
            <person name="Guo C."/>
            <person name="Argimon S."/>
            <person name="Zhang W."/>
            <person name="Yang X."/>
            <person name="Jeffery I.B."/>
            <person name="Cooney J.C."/>
            <person name="Kagawa T.F."/>
            <person name="Liu W."/>
            <person name="Song Y."/>
            <person name="Salvetti E."/>
            <person name="Wrobel A."/>
            <person name="Rasinkangas P."/>
            <person name="Parkhill J."/>
            <person name="Rea M.C."/>
            <person name="O'Sullivan O."/>
            <person name="Ritari J."/>
            <person name="Douillard F.P."/>
            <person name="Paul Ross R."/>
            <person name="Yang R."/>
            <person name="Briner A.E."/>
            <person name="Felis G.E."/>
            <person name="de Vos W.M."/>
            <person name="Barrangou R."/>
            <person name="Klaenhammer T.R."/>
            <person name="Caufield P.W."/>
            <person name="Cui Y."/>
            <person name="Zhang H."/>
            <person name="O'Toole P.W."/>
        </authorList>
    </citation>
    <scope>NUCLEOTIDE SEQUENCE [LARGE SCALE GENOMIC DNA]</scope>
    <source>
        <strain evidence="1 2">DSM 20719</strain>
    </source>
</reference>
<name>A0AA89L4H2_9LACO</name>
<dbReference type="Proteomes" id="UP000050823">
    <property type="component" value="Unassembled WGS sequence"/>
</dbReference>
<gene>
    <name evidence="1" type="ORF">FC90_GL001594</name>
</gene>
<dbReference type="InterPro" id="IPR038226">
    <property type="entry name" value="LMG18311-like_sf"/>
</dbReference>
<organism evidence="1 2">
    <name type="scientific">Latilactobacillus graminis DSM 20719</name>
    <dbReference type="NCBI Taxonomy" id="1423752"/>
    <lineage>
        <taxon>Bacteria</taxon>
        <taxon>Bacillati</taxon>
        <taxon>Bacillota</taxon>
        <taxon>Bacilli</taxon>
        <taxon>Lactobacillales</taxon>
        <taxon>Lactobacillaceae</taxon>
        <taxon>Latilactobacillus</taxon>
    </lineage>
</organism>
<sequence>MIQMRLINVTNSYNRLVSQQLATTAATYVKVYSLGKTTVLDSHSAKDRELLLKNDHRHVQQAEIDFVLKELAGLDSTDGLEVLNDGPLVEITLPTPSTTAS</sequence>
<evidence type="ECO:0000313" key="1">
    <source>
        <dbReference type="EMBL" id="KRM21059.1"/>
    </source>
</evidence>
<comment type="caution">
    <text evidence="1">The sequence shown here is derived from an EMBL/GenBank/DDBJ whole genome shotgun (WGS) entry which is preliminary data.</text>
</comment>
<evidence type="ECO:0000313" key="2">
    <source>
        <dbReference type="Proteomes" id="UP000050823"/>
    </source>
</evidence>
<dbReference type="Pfam" id="PF08860">
    <property type="entry name" value="DUF1827"/>
    <property type="match status" value="1"/>
</dbReference>
<protein>
    <recommendedName>
        <fullName evidence="3">DUF1827 family protein</fullName>
    </recommendedName>
</protein>
<evidence type="ECO:0008006" key="3">
    <source>
        <dbReference type="Google" id="ProtNLM"/>
    </source>
</evidence>
<proteinExistence type="predicted"/>
<dbReference type="InterPro" id="IPR014959">
    <property type="entry name" value="DUF1827"/>
</dbReference>